<feature type="transmembrane region" description="Helical" evidence="1">
    <location>
        <begin position="223"/>
        <end position="240"/>
    </location>
</feature>
<dbReference type="EMBL" id="CP015193">
    <property type="protein sequence ID" value="ASJ16023.1"/>
    <property type="molecule type" value="Genomic_DNA"/>
</dbReference>
<feature type="transmembrane region" description="Helical" evidence="1">
    <location>
        <begin position="26"/>
        <end position="44"/>
    </location>
</feature>
<feature type="domain" description="Membrane protein 6-pyruvoyl-tetrahydropterin synthase-related" evidence="2">
    <location>
        <begin position="85"/>
        <end position="625"/>
    </location>
</feature>
<dbReference type="Pfam" id="PF10131">
    <property type="entry name" value="PTPS_related"/>
    <property type="match status" value="1"/>
</dbReference>
<dbReference type="GeneID" id="33321404"/>
<accession>A0A2Z2N5Z0</accession>
<feature type="transmembrane region" description="Helical" evidence="1">
    <location>
        <begin position="186"/>
        <end position="211"/>
    </location>
</feature>
<keyword evidence="1" id="KW-1133">Transmembrane helix</keyword>
<evidence type="ECO:0000256" key="1">
    <source>
        <dbReference type="SAM" id="Phobius"/>
    </source>
</evidence>
<dbReference type="RefSeq" id="WP_068576417.1">
    <property type="nucleotide sequence ID" value="NZ_CP015193.1"/>
</dbReference>
<reference evidence="3 4" key="1">
    <citation type="submission" date="2016-04" db="EMBL/GenBank/DDBJ databases">
        <title>Complete genome sequence of Thermococcus chitonophagus type strain GC74.</title>
        <authorList>
            <person name="Oger P.M."/>
        </authorList>
    </citation>
    <scope>NUCLEOTIDE SEQUENCE [LARGE SCALE GENOMIC DNA]</scope>
    <source>
        <strain evidence="3 4">GC74</strain>
    </source>
</reference>
<keyword evidence="1" id="KW-0472">Membrane</keyword>
<evidence type="ECO:0000313" key="4">
    <source>
        <dbReference type="Proteomes" id="UP000250189"/>
    </source>
</evidence>
<feature type="transmembrane region" description="Helical" evidence="1">
    <location>
        <begin position="267"/>
        <end position="287"/>
    </location>
</feature>
<name>A0A2Z2N5Z0_9EURY</name>
<protein>
    <recommendedName>
        <fullName evidence="2">Membrane protein 6-pyruvoyl-tetrahydropterin synthase-related domain-containing protein</fullName>
    </recommendedName>
</protein>
<organism evidence="3 4">
    <name type="scientific">Thermococcus chitonophagus</name>
    <dbReference type="NCBI Taxonomy" id="54262"/>
    <lineage>
        <taxon>Archaea</taxon>
        <taxon>Methanobacteriati</taxon>
        <taxon>Methanobacteriota</taxon>
        <taxon>Thermococci</taxon>
        <taxon>Thermococcales</taxon>
        <taxon>Thermococcaceae</taxon>
        <taxon>Thermococcus</taxon>
    </lineage>
</organism>
<dbReference type="AlphaFoldDB" id="A0A2Z2N5Z0"/>
<keyword evidence="1" id="KW-0812">Transmembrane</keyword>
<evidence type="ECO:0000259" key="2">
    <source>
        <dbReference type="Pfam" id="PF10131"/>
    </source>
</evidence>
<feature type="transmembrane region" description="Helical" evidence="1">
    <location>
        <begin position="294"/>
        <end position="311"/>
    </location>
</feature>
<dbReference type="InterPro" id="IPR018776">
    <property type="entry name" value="Membrane_prot_PTPS-rel_domain"/>
</dbReference>
<gene>
    <name evidence="3" type="ORF">A3L04_02480</name>
</gene>
<sequence>MGSQRRRWLLLFSYDKGTKGDFRRNIAIAGIFIVWSIIIFLPFYRAPEIPALPVDGNGHLFKVYKLIQDGWKPWINDWYTGYPFLKYYPPLSYLVAAFFGKILGTPIRGLAITLTLFSLIGMASLYKLTKNVPLSLLYPTLLAHSPIVTIEGAYPRLCALLVAPAFILGAKLILEGSAKEITLGSMLVSIVLLTHHSALLPLVVLMAVLYLRRIPSGYNIVRAIGIILVLTAFFYVPFILDYRYSNFFTITKHPYLFEYTSIKLKEILLSKYLLLMVPLLLTLLLSVRKTIRHITLAVTLIILATGYYSPVRSFYSLPLLSKMLPYRWLDVLPLVLVLGSSEVERKSIVKITAVALIIAVTLVLPYSIGGMPKDYLELAEFLKDEKERDWRFYVVPAVAPYSYLPALTGKLSLNGWYHEGNPADKEYSRMVYVVDRVIHHGQDNNLAEHYLLPYAARFFITSIQSPVPKPYKYVGKIGRFRIYEANTSFFTPVDLLIVGRFYDLPYRYIYMPSLTDIPQGVRTVMYLGEPKKSEERILLGFVKEGGTLIVIPERAGEFLGIKSVLIAMPNVTGFAPFVYEGKTWYGPVFKGNLTPIVKVSNYTLIGFKDVGKGRIYFIGGNLLFHSLYWNSSKELNFIFSLAKHENASLEYGNFIIGDTMFRATLNSTSGVAAIISIAYYPYWKVYIDGREVKVWRDYRTGLMVVSIPKGVHKIEGVYRDPFINLRYYSLLGWVLAGAYVLTRRKKTGKIKPMRPLSGPDR</sequence>
<evidence type="ECO:0000313" key="3">
    <source>
        <dbReference type="EMBL" id="ASJ16023.1"/>
    </source>
</evidence>
<dbReference type="OrthoDB" id="86324at2157"/>
<feature type="transmembrane region" description="Helical" evidence="1">
    <location>
        <begin position="348"/>
        <end position="368"/>
    </location>
</feature>
<feature type="transmembrane region" description="Helical" evidence="1">
    <location>
        <begin position="87"/>
        <end position="103"/>
    </location>
</feature>
<keyword evidence="4" id="KW-1185">Reference proteome</keyword>
<feature type="transmembrane region" description="Helical" evidence="1">
    <location>
        <begin position="725"/>
        <end position="742"/>
    </location>
</feature>
<proteinExistence type="predicted"/>
<feature type="transmembrane region" description="Helical" evidence="1">
    <location>
        <begin position="110"/>
        <end position="126"/>
    </location>
</feature>
<dbReference type="Proteomes" id="UP000250189">
    <property type="component" value="Chromosome"/>
</dbReference>